<dbReference type="Gene3D" id="2.40.30.70">
    <property type="entry name" value="YaeB-like"/>
    <property type="match status" value="1"/>
</dbReference>
<keyword evidence="5 11" id="KW-0732">Signal</keyword>
<evidence type="ECO:0000256" key="10">
    <source>
        <dbReference type="SAM" id="MobiDB-lite"/>
    </source>
</evidence>
<evidence type="ECO:0000256" key="2">
    <source>
        <dbReference type="ARBA" id="ARBA00004635"/>
    </source>
</evidence>
<dbReference type="NCBIfam" id="NF008048">
    <property type="entry name" value="PRK10781.1"/>
    <property type="match status" value="1"/>
</dbReference>
<comment type="similarity">
    <text evidence="9">Belongs to the tRNA methyltransferase O family.</text>
</comment>
<keyword evidence="8 13" id="KW-0449">Lipoprotein</keyword>
<dbReference type="InterPro" id="IPR036414">
    <property type="entry name" value="YaeB_N_sf"/>
</dbReference>
<dbReference type="Gene3D" id="3.30.110.70">
    <property type="entry name" value="Hypothetical protein apc22750. Chain B"/>
    <property type="match status" value="1"/>
</dbReference>
<dbReference type="SUPFAM" id="SSF118196">
    <property type="entry name" value="YaeB-like"/>
    <property type="match status" value="1"/>
</dbReference>
<keyword evidence="4" id="KW-0949">S-adenosyl-L-methionine</keyword>
<evidence type="ECO:0000313" key="13">
    <source>
        <dbReference type="EMBL" id="CDW59802.1"/>
    </source>
</evidence>
<dbReference type="NCBIfam" id="TIGR00363">
    <property type="entry name" value="MetQ/NlpA family lipoprotein"/>
    <property type="match status" value="1"/>
</dbReference>
<evidence type="ECO:0000259" key="12">
    <source>
        <dbReference type="PROSITE" id="PS51668"/>
    </source>
</evidence>
<dbReference type="PANTHER" id="PTHR30429:SF1">
    <property type="entry name" value="D-METHIONINE-BINDING LIPOPROTEIN METQ-RELATED"/>
    <property type="match status" value="1"/>
</dbReference>
<dbReference type="InterPro" id="IPR036413">
    <property type="entry name" value="YaeB-like_sf"/>
</dbReference>
<dbReference type="AlphaFoldDB" id="A0A077ZHF8"/>
<dbReference type="Pfam" id="PF03180">
    <property type="entry name" value="Lipoprotein_9"/>
    <property type="match status" value="1"/>
</dbReference>
<accession>A0A077ZHF8</accession>
<evidence type="ECO:0000313" key="14">
    <source>
        <dbReference type="Proteomes" id="UP000030665"/>
    </source>
</evidence>
<feature type="domain" description="TsaA-like" evidence="12">
    <location>
        <begin position="374"/>
        <end position="515"/>
    </location>
</feature>
<evidence type="ECO:0000256" key="11">
    <source>
        <dbReference type="SAM" id="SignalP"/>
    </source>
</evidence>
<dbReference type="NCBIfam" id="TIGR00104">
    <property type="entry name" value="tRNA_TsaA"/>
    <property type="match status" value="1"/>
</dbReference>
<dbReference type="CDD" id="cd13598">
    <property type="entry name" value="PBP2_lipoprotein_IlpA_like"/>
    <property type="match status" value="1"/>
</dbReference>
<sequence>MAFKFKTFAAVGALIGSLALVGCGQDEKDPNHIKVGVIVGAEQQVAEVAQKVAKDKYGLDVELVTFNDYVLPNEALSKGDIDANAFQHKPYLDQQLKDRGYKLVAVGNTFVYPIAGYSKKIKSLDELQDGSQVAVPNDPTNLGRSLLLLQKVGLIKLKDGVGLLPTVLDVVENPKNLKIVELEAPQLPRSLDDAQIALAVINTTYASQIGLTPAKDGIFVEDKESPYVNLIVTREDNKDAENVKKFVQAYQSDEVYEAANKVFNGGAVKGCRSPVEPVQSTAPQPKAEPAKPKAPRATPVRIYTNAEELVGKPFRDLGEVSGDSCQASNQDSPPSIPTARKQMQINASKMKANAVLLHSCEVTSGTPGCYRQAFEQIGVIRSPYKEKFAVPRQPGLVKSANGELHLIAPYNQADAVRGLEAFSHLWILFVFHQTMEGGWRPTVRPPRLGGNARMGVFATRSTFRPNPIGMSLVELKEVVCHKDSVILKLGSLDLVDGTPVVDIKPYLPFAESLPDASASYAQSAPAAEMAVSFTAEVEKQLLTLEKRYPQLTLFIREVLAQDPRPAYRKGEETGKTYAVWLHDFNVRWRVTDAGFEVFALEPR</sequence>
<dbReference type="Pfam" id="PF01980">
    <property type="entry name" value="TrmO_N"/>
    <property type="match status" value="1"/>
</dbReference>
<protein>
    <submittedName>
        <fullName evidence="13">UPF0066 and Lipoprotein 9 domain containing prote in</fullName>
    </submittedName>
</protein>
<dbReference type="SUPFAM" id="SSF53850">
    <property type="entry name" value="Periplasmic binding protein-like II"/>
    <property type="match status" value="1"/>
</dbReference>
<evidence type="ECO:0000256" key="6">
    <source>
        <dbReference type="ARBA" id="ARBA00023136"/>
    </source>
</evidence>
<dbReference type="GO" id="GO:0035556">
    <property type="term" value="P:intracellular signal transduction"/>
    <property type="evidence" value="ECO:0007669"/>
    <property type="project" value="InterPro"/>
</dbReference>
<feature type="region of interest" description="Disordered" evidence="10">
    <location>
        <begin position="273"/>
        <end position="296"/>
    </location>
</feature>
<dbReference type="Proteomes" id="UP000030665">
    <property type="component" value="Unassembled WGS sequence"/>
</dbReference>
<dbReference type="EMBL" id="HG806735">
    <property type="protein sequence ID" value="CDW59802.1"/>
    <property type="molecule type" value="Genomic_DNA"/>
</dbReference>
<proteinExistence type="inferred from homology"/>
<dbReference type="InterPro" id="IPR004872">
    <property type="entry name" value="Lipoprotein_NlpA"/>
</dbReference>
<evidence type="ECO:0000256" key="3">
    <source>
        <dbReference type="ARBA" id="ARBA00022475"/>
    </source>
</evidence>
<dbReference type="InterPro" id="IPR041369">
    <property type="entry name" value="TrmO_C"/>
</dbReference>
<dbReference type="Gene3D" id="3.40.190.10">
    <property type="entry name" value="Periplasmic binding protein-like II"/>
    <property type="match status" value="2"/>
</dbReference>
<dbReference type="PROSITE" id="PS51257">
    <property type="entry name" value="PROKAR_LIPOPROTEIN"/>
    <property type="match status" value="1"/>
</dbReference>
<comment type="subcellular location">
    <subcellularLocation>
        <location evidence="1">Cell membrane</location>
    </subcellularLocation>
    <subcellularLocation>
        <location evidence="2">Membrane</location>
        <topology evidence="2">Lipid-anchor</topology>
    </subcellularLocation>
</comment>
<evidence type="ECO:0000256" key="1">
    <source>
        <dbReference type="ARBA" id="ARBA00004236"/>
    </source>
</evidence>
<dbReference type="PROSITE" id="PS51668">
    <property type="entry name" value="TSAA_2"/>
    <property type="match status" value="1"/>
</dbReference>
<gene>
    <name evidence="13" type="ORF">TTRE_0000814201</name>
</gene>
<dbReference type="OrthoDB" id="4882at2759"/>
<reference evidence="13" key="1">
    <citation type="submission" date="2014-01" db="EMBL/GenBank/DDBJ databases">
        <authorList>
            <person name="Aslett M."/>
        </authorList>
    </citation>
    <scope>NUCLEOTIDE SEQUENCE</scope>
</reference>
<feature type="chain" id="PRO_5001728768" evidence="11">
    <location>
        <begin position="25"/>
        <end position="603"/>
    </location>
</feature>
<dbReference type="InterPro" id="IPR023370">
    <property type="entry name" value="TrmO-like_N"/>
</dbReference>
<dbReference type="GO" id="GO:0005886">
    <property type="term" value="C:plasma membrane"/>
    <property type="evidence" value="ECO:0007669"/>
    <property type="project" value="UniProtKB-SubCell"/>
</dbReference>
<feature type="signal peptide" evidence="11">
    <location>
        <begin position="1"/>
        <end position="24"/>
    </location>
</feature>
<dbReference type="InterPro" id="IPR030852">
    <property type="entry name" value="RcsF"/>
</dbReference>
<organism evidence="13 14">
    <name type="scientific">Trichuris trichiura</name>
    <name type="common">Whipworm</name>
    <name type="synonym">Trichocephalus trichiurus</name>
    <dbReference type="NCBI Taxonomy" id="36087"/>
    <lineage>
        <taxon>Eukaryota</taxon>
        <taxon>Metazoa</taxon>
        <taxon>Ecdysozoa</taxon>
        <taxon>Nematoda</taxon>
        <taxon>Enoplea</taxon>
        <taxon>Dorylaimia</taxon>
        <taxon>Trichinellida</taxon>
        <taxon>Trichuridae</taxon>
        <taxon>Trichuris</taxon>
    </lineage>
</organism>
<dbReference type="Pfam" id="PF18389">
    <property type="entry name" value="TrmO_C"/>
    <property type="match status" value="1"/>
</dbReference>
<keyword evidence="7" id="KW-0564">Palmitate</keyword>
<dbReference type="FunFam" id="2.40.30.70:FF:000001">
    <property type="entry name" value="tRNA (N6-threonylcarbamoyladenosine(37)-N6)-methyltransferase TrmO"/>
    <property type="match status" value="1"/>
</dbReference>
<keyword evidence="6" id="KW-0472">Membrane</keyword>
<dbReference type="FunFam" id="3.40.190.10:FF:000016">
    <property type="entry name" value="Lipoprotein"/>
    <property type="match status" value="1"/>
</dbReference>
<evidence type="ECO:0000256" key="4">
    <source>
        <dbReference type="ARBA" id="ARBA00022691"/>
    </source>
</evidence>
<name>A0A077ZHF8_TRITR</name>
<evidence type="ECO:0000256" key="5">
    <source>
        <dbReference type="ARBA" id="ARBA00022729"/>
    </source>
</evidence>
<dbReference type="STRING" id="36087.A0A077ZHF8"/>
<dbReference type="InterPro" id="IPR023368">
    <property type="entry name" value="UPF0066_cons_site"/>
</dbReference>
<evidence type="ECO:0000256" key="8">
    <source>
        <dbReference type="ARBA" id="ARBA00023288"/>
    </source>
</evidence>
<dbReference type="CDD" id="cd09281">
    <property type="entry name" value="UPF0066"/>
    <property type="match status" value="1"/>
</dbReference>
<dbReference type="PANTHER" id="PTHR30429">
    <property type="entry name" value="D-METHIONINE-BINDING LIPOPROTEIN METQ"/>
    <property type="match status" value="1"/>
</dbReference>
<dbReference type="NCBIfam" id="NF008285">
    <property type="entry name" value="PRK11063.1"/>
    <property type="match status" value="1"/>
</dbReference>
<keyword evidence="14" id="KW-1185">Reference proteome</keyword>
<dbReference type="Pfam" id="PF16358">
    <property type="entry name" value="RcsF"/>
    <property type="match status" value="1"/>
</dbReference>
<dbReference type="PROSITE" id="PS01318">
    <property type="entry name" value="TSAA_1"/>
    <property type="match status" value="1"/>
</dbReference>
<keyword evidence="3" id="KW-1003">Cell membrane</keyword>
<evidence type="ECO:0000256" key="9">
    <source>
        <dbReference type="ARBA" id="ARBA00033753"/>
    </source>
</evidence>
<evidence type="ECO:0000256" key="7">
    <source>
        <dbReference type="ARBA" id="ARBA00023139"/>
    </source>
</evidence>
<reference evidence="13" key="2">
    <citation type="submission" date="2014-03" db="EMBL/GenBank/DDBJ databases">
        <title>The whipworm genome and dual-species transcriptomics of an intimate host-pathogen interaction.</title>
        <authorList>
            <person name="Foth B.J."/>
            <person name="Tsai I.J."/>
            <person name="Reid A.J."/>
            <person name="Bancroft A.J."/>
            <person name="Nichol S."/>
            <person name="Tracey A."/>
            <person name="Holroyd N."/>
            <person name="Cotton J.A."/>
            <person name="Stanley E.J."/>
            <person name="Zarowiecki M."/>
            <person name="Liu J.Z."/>
            <person name="Huckvale T."/>
            <person name="Cooper P.J."/>
            <person name="Grencis R.K."/>
            <person name="Berriman M."/>
        </authorList>
    </citation>
    <scope>NUCLEOTIDE SEQUENCE [LARGE SCALE GENOMIC DNA]</scope>
</reference>